<evidence type="ECO:0000313" key="4">
    <source>
        <dbReference type="EnsemblProtists" id="EKX41231"/>
    </source>
</evidence>
<dbReference type="Gene3D" id="1.20.1060.10">
    <property type="entry name" value="Taq DNA Polymerase, Chain T, domain 4"/>
    <property type="match status" value="1"/>
</dbReference>
<dbReference type="PaxDb" id="55529-EKX41231"/>
<dbReference type="Gene3D" id="1.10.150.20">
    <property type="entry name" value="5' to 3' exonuclease, C-terminal subdomain"/>
    <property type="match status" value="1"/>
</dbReference>
<dbReference type="InterPro" id="IPR002562">
    <property type="entry name" value="3'-5'_exonuclease_dom"/>
</dbReference>
<dbReference type="SMART" id="SM00482">
    <property type="entry name" value="POLAc"/>
    <property type="match status" value="1"/>
</dbReference>
<dbReference type="OrthoDB" id="275278at2759"/>
<protein>
    <recommendedName>
        <fullName evidence="3">DNA-directed DNA polymerase family A palm domain-containing protein</fullName>
    </recommendedName>
</protein>
<dbReference type="InterPro" id="IPR036397">
    <property type="entry name" value="RNaseH_sf"/>
</dbReference>
<accession>A0A0C3TBE3</accession>
<name>A0A0C3TBE3_GUITC</name>
<feature type="region of interest" description="Disordered" evidence="2">
    <location>
        <begin position="228"/>
        <end position="266"/>
    </location>
</feature>
<dbReference type="SUPFAM" id="SSF56672">
    <property type="entry name" value="DNA/RNA polymerases"/>
    <property type="match status" value="1"/>
</dbReference>
<keyword evidence="5" id="KW-1185">Reference proteome</keyword>
<organism evidence="4 5">
    <name type="scientific">Guillardia theta (strain CCMP2712)</name>
    <name type="common">Cryptophyte</name>
    <dbReference type="NCBI Taxonomy" id="905079"/>
    <lineage>
        <taxon>Eukaryota</taxon>
        <taxon>Cryptophyceae</taxon>
        <taxon>Pyrenomonadales</taxon>
        <taxon>Geminigeraceae</taxon>
        <taxon>Guillardia</taxon>
    </lineage>
</organism>
<dbReference type="InterPro" id="IPR001098">
    <property type="entry name" value="DNA-dir_DNA_pol_A_palm_dom"/>
</dbReference>
<dbReference type="PRINTS" id="PR00868">
    <property type="entry name" value="DNAPOLI"/>
</dbReference>
<proteinExistence type="predicted"/>
<dbReference type="Gene3D" id="3.30.420.10">
    <property type="entry name" value="Ribonuclease H-like superfamily/Ribonuclease H"/>
    <property type="match status" value="1"/>
</dbReference>
<dbReference type="SUPFAM" id="SSF53098">
    <property type="entry name" value="Ribonuclease H-like"/>
    <property type="match status" value="1"/>
</dbReference>
<dbReference type="eggNOG" id="KOG0950">
    <property type="taxonomic scope" value="Eukaryota"/>
</dbReference>
<dbReference type="InterPro" id="IPR002298">
    <property type="entry name" value="DNA_polymerase_A"/>
</dbReference>
<reference evidence="5" key="1">
    <citation type="journal article" date="2012" name="Nature">
        <title>Algal genomes reveal evolutionary mosaicism and the fate of nucleomorphs.</title>
        <authorList>
            <consortium name="DOE Joint Genome Institute"/>
            <person name="Curtis B.A."/>
            <person name="Tanifuji G."/>
            <person name="Burki F."/>
            <person name="Gruber A."/>
            <person name="Irimia M."/>
            <person name="Maruyama S."/>
            <person name="Arias M.C."/>
            <person name="Ball S.G."/>
            <person name="Gile G.H."/>
            <person name="Hirakawa Y."/>
            <person name="Hopkins J.F."/>
            <person name="Kuo A."/>
            <person name="Rensing S.A."/>
            <person name="Schmutz J."/>
            <person name="Symeonidi A."/>
            <person name="Elias M."/>
            <person name="Eveleigh R.J."/>
            <person name="Herman E.K."/>
            <person name="Klute M.J."/>
            <person name="Nakayama T."/>
            <person name="Obornik M."/>
            <person name="Reyes-Prieto A."/>
            <person name="Armbrust E.V."/>
            <person name="Aves S.J."/>
            <person name="Beiko R.G."/>
            <person name="Coutinho P."/>
            <person name="Dacks J.B."/>
            <person name="Durnford D.G."/>
            <person name="Fast N.M."/>
            <person name="Green B.R."/>
            <person name="Grisdale C.J."/>
            <person name="Hempel F."/>
            <person name="Henrissat B."/>
            <person name="Hoppner M.P."/>
            <person name="Ishida K."/>
            <person name="Kim E."/>
            <person name="Koreny L."/>
            <person name="Kroth P.G."/>
            <person name="Liu Y."/>
            <person name="Malik S.B."/>
            <person name="Maier U.G."/>
            <person name="McRose D."/>
            <person name="Mock T."/>
            <person name="Neilson J.A."/>
            <person name="Onodera N.T."/>
            <person name="Poole A.M."/>
            <person name="Pritham E.J."/>
            <person name="Richards T.A."/>
            <person name="Rocap G."/>
            <person name="Roy S.W."/>
            <person name="Sarai C."/>
            <person name="Schaack S."/>
            <person name="Shirato S."/>
            <person name="Slamovits C.H."/>
            <person name="Spencer D.F."/>
            <person name="Suzuki S."/>
            <person name="Worden A.Z."/>
            <person name="Zauner S."/>
            <person name="Barry K."/>
            <person name="Bell C."/>
            <person name="Bharti A.K."/>
            <person name="Crow J.A."/>
            <person name="Grimwood J."/>
            <person name="Kramer R."/>
            <person name="Lindquist E."/>
            <person name="Lucas S."/>
            <person name="Salamov A."/>
            <person name="McFadden G.I."/>
            <person name="Lane C.E."/>
            <person name="Keeling P.J."/>
            <person name="Gray M.W."/>
            <person name="Grigoriev I.V."/>
            <person name="Archibald J.M."/>
        </authorList>
    </citation>
    <scope>NUCLEOTIDE SEQUENCE</scope>
    <source>
        <strain evidence="5">CCMP2712</strain>
    </source>
</reference>
<sequence length="664" mass="75867">MQIFHNWSFDGHLLANHGIEILGHRSGDTVHMARLWDTSRQGRGGYKLSSLMQDLLGWGKTDMKEVFGRFKLKKDGTPGKVVYLPDSLTLQTDPNVTMFEKWIHYSTYDTICTWYLYFSLRKELENMSWSPDAIVYENELLKMRADRTLFTFYDCFWRPFGQILTDMERKGMYIDKDYLYQQAEKAQEDKEKRTESFMQWVRSLCPDGKYININSNPQKRHLLFSSITEPDDAGSREPHMRTFQVDNKVEEEEEREEEEGEEGEVLFLSPPRSKRSISLLGLALTPVAYTATGQASTAGQVIQKLAGKPFASPPSYGTAFKDLGGGEEGKAACEALASLLEGEAIEKLLSTFLLPLPEQTDEASRIHTSLNINTETGRLSSQRPNLQNQPALEKDVYRMRKAFSAPPGRKLIIVDYGQLELRIMAQMTGCRSMLDAFEQGGDFHSRTAIDMYRYIAEAVERKEVLLEWNSHDGAPPAPMLKDKFASERRKAKTLNFGIAYGMTKMKVARDWGVSLEEAEETIQTWYSARKEVKQWQEEVIERARRTGYTETFLGRRRYLPEINGRDGVGRGHAERAAINTPIQGGAADIVMMAMLKLRGEERIRRLGWRMVMQIHDEIILEGPEETAEEVFPLVRACMEQPFDSPLSVELPVDGSIADNWYEGK</sequence>
<dbReference type="PANTHER" id="PTHR10133:SF27">
    <property type="entry name" value="DNA POLYMERASE NU"/>
    <property type="match status" value="1"/>
</dbReference>
<keyword evidence="1" id="KW-0235">DNA replication</keyword>
<reference evidence="5" key="2">
    <citation type="submission" date="2012-11" db="EMBL/GenBank/DDBJ databases">
        <authorList>
            <person name="Kuo A."/>
            <person name="Curtis B.A."/>
            <person name="Tanifuji G."/>
            <person name="Burki F."/>
            <person name="Gruber A."/>
            <person name="Irimia M."/>
            <person name="Maruyama S."/>
            <person name="Arias M.C."/>
            <person name="Ball S.G."/>
            <person name="Gile G.H."/>
            <person name="Hirakawa Y."/>
            <person name="Hopkins J.F."/>
            <person name="Rensing S.A."/>
            <person name="Schmutz J."/>
            <person name="Symeonidi A."/>
            <person name="Elias M."/>
            <person name="Eveleigh R.J."/>
            <person name="Herman E.K."/>
            <person name="Klute M.J."/>
            <person name="Nakayama T."/>
            <person name="Obornik M."/>
            <person name="Reyes-Prieto A."/>
            <person name="Armbrust E.V."/>
            <person name="Aves S.J."/>
            <person name="Beiko R.G."/>
            <person name="Coutinho P."/>
            <person name="Dacks J.B."/>
            <person name="Durnford D.G."/>
            <person name="Fast N.M."/>
            <person name="Green B.R."/>
            <person name="Grisdale C."/>
            <person name="Hempe F."/>
            <person name="Henrissat B."/>
            <person name="Hoppner M.P."/>
            <person name="Ishida K.-I."/>
            <person name="Kim E."/>
            <person name="Koreny L."/>
            <person name="Kroth P.G."/>
            <person name="Liu Y."/>
            <person name="Malik S.-B."/>
            <person name="Maier U.G."/>
            <person name="McRose D."/>
            <person name="Mock T."/>
            <person name="Neilson J.A."/>
            <person name="Onodera N.T."/>
            <person name="Poole A.M."/>
            <person name="Pritham E.J."/>
            <person name="Richards T.A."/>
            <person name="Rocap G."/>
            <person name="Roy S.W."/>
            <person name="Sarai C."/>
            <person name="Schaack S."/>
            <person name="Shirato S."/>
            <person name="Slamovits C.H."/>
            <person name="Spencer D.F."/>
            <person name="Suzuki S."/>
            <person name="Worden A.Z."/>
            <person name="Zauner S."/>
            <person name="Barry K."/>
            <person name="Bell C."/>
            <person name="Bharti A.K."/>
            <person name="Crow J.A."/>
            <person name="Grimwood J."/>
            <person name="Kramer R."/>
            <person name="Lindquist E."/>
            <person name="Lucas S."/>
            <person name="Salamov A."/>
            <person name="McFadden G.I."/>
            <person name="Lane C.E."/>
            <person name="Keeling P.J."/>
            <person name="Gray M.W."/>
            <person name="Grigoriev I.V."/>
            <person name="Archibald J.M."/>
        </authorList>
    </citation>
    <scope>NUCLEOTIDE SEQUENCE</scope>
    <source>
        <strain evidence="5">CCMP2712</strain>
    </source>
</reference>
<evidence type="ECO:0000313" key="5">
    <source>
        <dbReference type="Proteomes" id="UP000011087"/>
    </source>
</evidence>
<evidence type="ECO:0000256" key="2">
    <source>
        <dbReference type="SAM" id="MobiDB-lite"/>
    </source>
</evidence>
<evidence type="ECO:0000256" key="1">
    <source>
        <dbReference type="ARBA" id="ARBA00022705"/>
    </source>
</evidence>
<dbReference type="CDD" id="cd08640">
    <property type="entry name" value="DNA_pol_A_plastid_like"/>
    <property type="match status" value="1"/>
</dbReference>
<dbReference type="STRING" id="905079.L1IYB2"/>
<dbReference type="Gene3D" id="3.30.70.370">
    <property type="match status" value="1"/>
</dbReference>
<dbReference type="OMA" id="QSNAQEW"/>
<reference evidence="4" key="3">
    <citation type="submission" date="2015-06" db="UniProtKB">
        <authorList>
            <consortium name="EnsemblProtists"/>
        </authorList>
    </citation>
    <scope>IDENTIFICATION</scope>
</reference>
<dbReference type="Pfam" id="PF01612">
    <property type="entry name" value="DNA_pol_A_exo1"/>
    <property type="match status" value="1"/>
</dbReference>
<dbReference type="InterPro" id="IPR012337">
    <property type="entry name" value="RNaseH-like_sf"/>
</dbReference>
<evidence type="ECO:0000259" key="3">
    <source>
        <dbReference type="SMART" id="SM00482"/>
    </source>
</evidence>
<dbReference type="EnsemblProtists" id="EKX41231">
    <property type="protein sequence ID" value="EKX41231"/>
    <property type="gene ID" value="GUITHDRAFT_74910"/>
</dbReference>
<feature type="compositionally biased region" description="Acidic residues" evidence="2">
    <location>
        <begin position="249"/>
        <end position="264"/>
    </location>
</feature>
<dbReference type="PANTHER" id="PTHR10133">
    <property type="entry name" value="DNA POLYMERASE I"/>
    <property type="match status" value="1"/>
</dbReference>
<feature type="domain" description="DNA-directed DNA polymerase family A palm" evidence="3">
    <location>
        <begin position="398"/>
        <end position="626"/>
    </location>
</feature>
<dbReference type="Proteomes" id="UP000011087">
    <property type="component" value="Unassembled WGS sequence"/>
</dbReference>
<dbReference type="Pfam" id="PF00476">
    <property type="entry name" value="DNA_pol_A"/>
    <property type="match status" value="2"/>
</dbReference>
<dbReference type="InterPro" id="IPR043502">
    <property type="entry name" value="DNA/RNA_pol_sf"/>
</dbReference>
<dbReference type="HOGENOM" id="CLU_004638_2_1_1"/>